<sequence>MAPEQVLSPAADGRPHEHDDEGYTGPATLTVDGTSVEVRVRLLSQTEPHDGQVHWFGRVDREAELSALLGGKAADVLVVTPRGRAEGRVGDVDLWDRYRLTGVGIPPFPLDEPPAPDTD</sequence>
<dbReference type="RefSeq" id="WP_345380906.1">
    <property type="nucleotide sequence ID" value="NZ_BAABIC010000008.1"/>
</dbReference>
<organism evidence="3 4">
    <name type="scientific">Pseudonocardia yuanmonensis</name>
    <dbReference type="NCBI Taxonomy" id="1095914"/>
    <lineage>
        <taxon>Bacteria</taxon>
        <taxon>Bacillati</taxon>
        <taxon>Actinomycetota</taxon>
        <taxon>Actinomycetes</taxon>
        <taxon>Pseudonocardiales</taxon>
        <taxon>Pseudonocardiaceae</taxon>
        <taxon>Pseudonocardia</taxon>
    </lineage>
</organism>
<dbReference type="EMBL" id="BAABIC010000008">
    <property type="protein sequence ID" value="GAA4689979.1"/>
    <property type="molecule type" value="Genomic_DNA"/>
</dbReference>
<comment type="caution">
    <text evidence="3">The sequence shown here is derived from an EMBL/GenBank/DDBJ whole genome shotgun (WGS) entry which is preliminary data.</text>
</comment>
<name>A0ABP8WHR1_9PSEU</name>
<proteinExistence type="predicted"/>
<reference evidence="4" key="1">
    <citation type="journal article" date="2019" name="Int. J. Syst. Evol. Microbiol.">
        <title>The Global Catalogue of Microorganisms (GCM) 10K type strain sequencing project: providing services to taxonomists for standard genome sequencing and annotation.</title>
        <authorList>
            <consortium name="The Broad Institute Genomics Platform"/>
            <consortium name="The Broad Institute Genome Sequencing Center for Infectious Disease"/>
            <person name="Wu L."/>
            <person name="Ma J."/>
        </authorList>
    </citation>
    <scope>NUCLEOTIDE SEQUENCE [LARGE SCALE GENOMIC DNA]</scope>
    <source>
        <strain evidence="4">JCM 18055</strain>
    </source>
</reference>
<evidence type="ECO:0000313" key="3">
    <source>
        <dbReference type="EMBL" id="GAA4689979.1"/>
    </source>
</evidence>
<accession>A0ABP8WHR1</accession>
<feature type="region of interest" description="Disordered" evidence="1">
    <location>
        <begin position="1"/>
        <end position="30"/>
    </location>
</feature>
<keyword evidence="4" id="KW-1185">Reference proteome</keyword>
<dbReference type="Pfam" id="PF16170">
    <property type="entry name" value="DUF4873"/>
    <property type="match status" value="1"/>
</dbReference>
<feature type="domain" description="DUF4873" evidence="2">
    <location>
        <begin position="20"/>
        <end position="109"/>
    </location>
</feature>
<protein>
    <recommendedName>
        <fullName evidence="2">DUF4873 domain-containing protein</fullName>
    </recommendedName>
</protein>
<gene>
    <name evidence="3" type="ORF">GCM10023215_27990</name>
</gene>
<evidence type="ECO:0000259" key="2">
    <source>
        <dbReference type="Pfam" id="PF16170"/>
    </source>
</evidence>
<dbReference type="Proteomes" id="UP001500325">
    <property type="component" value="Unassembled WGS sequence"/>
</dbReference>
<evidence type="ECO:0000256" key="1">
    <source>
        <dbReference type="SAM" id="MobiDB-lite"/>
    </source>
</evidence>
<evidence type="ECO:0000313" key="4">
    <source>
        <dbReference type="Proteomes" id="UP001500325"/>
    </source>
</evidence>
<dbReference type="InterPro" id="IPR032371">
    <property type="entry name" value="DUF4873"/>
</dbReference>